<keyword evidence="7" id="KW-0221">Differentiation</keyword>
<feature type="compositionally biased region" description="Low complexity" evidence="12">
    <location>
        <begin position="99"/>
        <end position="111"/>
    </location>
</feature>
<dbReference type="GO" id="GO:0046982">
    <property type="term" value="F:protein heterodimerization activity"/>
    <property type="evidence" value="ECO:0007669"/>
    <property type="project" value="InterPro"/>
</dbReference>
<comment type="similarity">
    <text evidence="3">Belongs to the TAF8 family.</text>
</comment>
<dbReference type="AlphaFoldDB" id="A0A9Q0Y1B8"/>
<keyword evidence="10" id="KW-0539">Nucleus</keyword>
<accession>A0A9Q0Y1B8</accession>
<dbReference type="InterPro" id="IPR019473">
    <property type="entry name" value="TFIID_su8_C"/>
</dbReference>
<evidence type="ECO:0000259" key="13">
    <source>
        <dbReference type="SMART" id="SM00576"/>
    </source>
</evidence>
<evidence type="ECO:0000256" key="2">
    <source>
        <dbReference type="ARBA" id="ARBA00004496"/>
    </source>
</evidence>
<evidence type="ECO:0000313" key="15">
    <source>
        <dbReference type="Proteomes" id="UP001142489"/>
    </source>
</evidence>
<comment type="subcellular location">
    <subcellularLocation>
        <location evidence="2">Cytoplasm</location>
    </subcellularLocation>
    <subcellularLocation>
        <location evidence="1">Nucleus</location>
    </subcellularLocation>
</comment>
<evidence type="ECO:0000256" key="8">
    <source>
        <dbReference type="ARBA" id="ARBA00023015"/>
    </source>
</evidence>
<feature type="region of interest" description="Disordered" evidence="12">
    <location>
        <begin position="25"/>
        <end position="61"/>
    </location>
</feature>
<evidence type="ECO:0000256" key="10">
    <source>
        <dbReference type="ARBA" id="ARBA00023242"/>
    </source>
</evidence>
<dbReference type="GO" id="GO:0006367">
    <property type="term" value="P:transcription initiation at RNA polymerase II promoter"/>
    <property type="evidence" value="ECO:0007669"/>
    <property type="project" value="TreeGrafter"/>
</dbReference>
<dbReference type="PANTHER" id="PTHR46469:SF1">
    <property type="entry name" value="TRANSCRIPTION INITIATION FACTOR TFIID SUBUNIT 8"/>
    <property type="match status" value="1"/>
</dbReference>
<dbReference type="OrthoDB" id="2193813at2759"/>
<feature type="domain" description="Bromodomain associated" evidence="13">
    <location>
        <begin position="116"/>
        <end position="193"/>
    </location>
</feature>
<feature type="compositionally biased region" description="Acidic residues" evidence="12">
    <location>
        <begin position="323"/>
        <end position="337"/>
    </location>
</feature>
<protein>
    <recommendedName>
        <fullName evidence="4">Transcription initiation factor TFIID subunit 8</fullName>
    </recommendedName>
    <alternativeName>
        <fullName evidence="11">TBP-associated factor 8</fullName>
    </alternativeName>
</protein>
<dbReference type="FunFam" id="1.10.20.10:FF:000031">
    <property type="entry name" value="transcription initiation factor TFIID subunit 8 isoform X2"/>
    <property type="match status" value="1"/>
</dbReference>
<organism evidence="14 15">
    <name type="scientific">Phrynocephalus forsythii</name>
    <dbReference type="NCBI Taxonomy" id="171643"/>
    <lineage>
        <taxon>Eukaryota</taxon>
        <taxon>Metazoa</taxon>
        <taxon>Chordata</taxon>
        <taxon>Craniata</taxon>
        <taxon>Vertebrata</taxon>
        <taxon>Euteleostomi</taxon>
        <taxon>Lepidosauria</taxon>
        <taxon>Squamata</taxon>
        <taxon>Bifurcata</taxon>
        <taxon>Unidentata</taxon>
        <taxon>Episquamata</taxon>
        <taxon>Toxicofera</taxon>
        <taxon>Iguania</taxon>
        <taxon>Acrodonta</taxon>
        <taxon>Agamidae</taxon>
        <taxon>Agaminae</taxon>
        <taxon>Phrynocephalus</taxon>
    </lineage>
</organism>
<evidence type="ECO:0000256" key="3">
    <source>
        <dbReference type="ARBA" id="ARBA00008767"/>
    </source>
</evidence>
<feature type="region of interest" description="Disordered" evidence="12">
    <location>
        <begin position="82"/>
        <end position="114"/>
    </location>
</feature>
<keyword evidence="9" id="KW-0804">Transcription</keyword>
<dbReference type="GO" id="GO:0005737">
    <property type="term" value="C:cytoplasm"/>
    <property type="evidence" value="ECO:0007669"/>
    <property type="project" value="UniProtKB-SubCell"/>
</dbReference>
<feature type="compositionally biased region" description="Basic residues" evidence="12">
    <location>
        <begin position="381"/>
        <end position="391"/>
    </location>
</feature>
<dbReference type="EMBL" id="JAPFRF010000005">
    <property type="protein sequence ID" value="KAJ7332997.1"/>
    <property type="molecule type" value="Genomic_DNA"/>
</dbReference>
<keyword evidence="5" id="KW-0217">Developmental protein</keyword>
<evidence type="ECO:0000256" key="4">
    <source>
        <dbReference type="ARBA" id="ARBA00017307"/>
    </source>
</evidence>
<sequence>MRLVVRNRLECQKVAQTHTFRNPWPILQEGTLGLTPPPDPREPPTISSPPESHQGTQDEVQSGMGLQGLQAPQFLSQRRMLATAHGSKMADPGTGGSSSSGTRSGGKHSTTPADNYYLARRRTLQVVVSSLLTEAGFESAEKAAVETLTEMLQSYISEMGRSAKSFCEHTARTQPTLSDIVVALVEMGFNIETLPAYAKRSQRMVITAPPVTNQPVTPKALTAGQNKPHPSHIPGHFPEFPDPHTYIKTPTYREPVLDYQILREKAASQRRDVERALTRFMAKTGETQSLFKDDVSTFPLIAARPFAIPYLTALLPSELEMQQMEETDSSEQDEQTDTENLPLHDDSGAEKENASVLQQNTSLSGSRNGEDNVIDNPYLRPVKKPKIRRKK</sequence>
<proteinExistence type="inferred from homology"/>
<evidence type="ECO:0000256" key="11">
    <source>
        <dbReference type="ARBA" id="ARBA00031721"/>
    </source>
</evidence>
<dbReference type="GO" id="GO:0005669">
    <property type="term" value="C:transcription factor TFIID complex"/>
    <property type="evidence" value="ECO:0007669"/>
    <property type="project" value="InterPro"/>
</dbReference>
<dbReference type="Proteomes" id="UP001142489">
    <property type="component" value="Unassembled WGS sequence"/>
</dbReference>
<feature type="compositionally biased region" description="Polar residues" evidence="12">
    <location>
        <begin position="355"/>
        <end position="367"/>
    </location>
</feature>
<gene>
    <name evidence="14" type="ORF">JRQ81_015177</name>
</gene>
<dbReference type="Pfam" id="PF07524">
    <property type="entry name" value="Bromo_TP"/>
    <property type="match status" value="1"/>
</dbReference>
<dbReference type="CDD" id="cd22918">
    <property type="entry name" value="HFD_TAF8"/>
    <property type="match status" value="1"/>
</dbReference>
<dbReference type="SMART" id="SM00576">
    <property type="entry name" value="BTP"/>
    <property type="match status" value="1"/>
</dbReference>
<dbReference type="CDD" id="cd08049">
    <property type="entry name" value="TAF8"/>
    <property type="match status" value="1"/>
</dbReference>
<keyword evidence="8" id="KW-0805">Transcription regulation</keyword>
<evidence type="ECO:0000256" key="1">
    <source>
        <dbReference type="ARBA" id="ARBA00004123"/>
    </source>
</evidence>
<dbReference type="Gene3D" id="1.10.20.10">
    <property type="entry name" value="Histone, subunit A"/>
    <property type="match status" value="1"/>
</dbReference>
<evidence type="ECO:0000256" key="9">
    <source>
        <dbReference type="ARBA" id="ARBA00023163"/>
    </source>
</evidence>
<keyword evidence="6" id="KW-0963">Cytoplasm</keyword>
<evidence type="ECO:0000256" key="5">
    <source>
        <dbReference type="ARBA" id="ARBA00022473"/>
    </source>
</evidence>
<dbReference type="InterPro" id="IPR037818">
    <property type="entry name" value="TAF8"/>
</dbReference>
<reference evidence="14" key="1">
    <citation type="journal article" date="2023" name="DNA Res.">
        <title>Chromosome-level genome assembly of Phrynocephalus forsythii using third-generation DNA sequencing and Hi-C analysis.</title>
        <authorList>
            <person name="Qi Y."/>
            <person name="Zhao W."/>
            <person name="Zhao Y."/>
            <person name="Niu C."/>
            <person name="Cao S."/>
            <person name="Zhang Y."/>
        </authorList>
    </citation>
    <scope>NUCLEOTIDE SEQUENCE</scope>
    <source>
        <tissue evidence="14">Muscle</tissue>
    </source>
</reference>
<evidence type="ECO:0000256" key="6">
    <source>
        <dbReference type="ARBA" id="ARBA00022490"/>
    </source>
</evidence>
<keyword evidence="15" id="KW-1185">Reference proteome</keyword>
<dbReference type="InterPro" id="IPR006565">
    <property type="entry name" value="BTP"/>
</dbReference>
<feature type="compositionally biased region" description="Basic and acidic residues" evidence="12">
    <location>
        <begin position="342"/>
        <end position="353"/>
    </location>
</feature>
<evidence type="ECO:0000256" key="7">
    <source>
        <dbReference type="ARBA" id="ARBA00022782"/>
    </source>
</evidence>
<dbReference type="SUPFAM" id="SSF47113">
    <property type="entry name" value="Histone-fold"/>
    <property type="match status" value="1"/>
</dbReference>
<evidence type="ECO:0000256" key="12">
    <source>
        <dbReference type="SAM" id="MobiDB-lite"/>
    </source>
</evidence>
<comment type="caution">
    <text evidence="14">The sequence shown here is derived from an EMBL/GenBank/DDBJ whole genome shotgun (WGS) entry which is preliminary data.</text>
</comment>
<feature type="region of interest" description="Disordered" evidence="12">
    <location>
        <begin position="322"/>
        <end position="391"/>
    </location>
</feature>
<dbReference type="GO" id="GO:0030154">
    <property type="term" value="P:cell differentiation"/>
    <property type="evidence" value="ECO:0007669"/>
    <property type="project" value="UniProtKB-KW"/>
</dbReference>
<name>A0A9Q0Y1B8_9SAUR</name>
<evidence type="ECO:0000313" key="14">
    <source>
        <dbReference type="EMBL" id="KAJ7332997.1"/>
    </source>
</evidence>
<dbReference type="PANTHER" id="PTHR46469">
    <property type="entry name" value="TRANSCRIPTION INITIATION FACTOR TFIID SUBUNIT 8"/>
    <property type="match status" value="1"/>
</dbReference>
<dbReference type="Pfam" id="PF10406">
    <property type="entry name" value="TAF8_C"/>
    <property type="match status" value="1"/>
</dbReference>
<dbReference type="InterPro" id="IPR009072">
    <property type="entry name" value="Histone-fold"/>
</dbReference>